<keyword evidence="3" id="KW-1185">Reference proteome</keyword>
<dbReference type="PANTHER" id="PTHR34485:SF2">
    <property type="entry name" value="PROLINE RICH, LACRIMAL 1"/>
    <property type="match status" value="1"/>
</dbReference>
<organism evidence="2 3">
    <name type="scientific">Porites evermanni</name>
    <dbReference type="NCBI Taxonomy" id="104178"/>
    <lineage>
        <taxon>Eukaryota</taxon>
        <taxon>Metazoa</taxon>
        <taxon>Cnidaria</taxon>
        <taxon>Anthozoa</taxon>
        <taxon>Hexacorallia</taxon>
        <taxon>Scleractinia</taxon>
        <taxon>Fungiina</taxon>
        <taxon>Poritidae</taxon>
        <taxon>Porites</taxon>
    </lineage>
</organism>
<protein>
    <submittedName>
        <fullName evidence="2">Uncharacterized protein</fullName>
    </submittedName>
</protein>
<name>A0ABN8S6W2_9CNID</name>
<evidence type="ECO:0000313" key="2">
    <source>
        <dbReference type="EMBL" id="CAH3185509.1"/>
    </source>
</evidence>
<dbReference type="EMBL" id="CALNXI010002262">
    <property type="protein sequence ID" value="CAH3185509.1"/>
    <property type="molecule type" value="Genomic_DNA"/>
</dbReference>
<dbReference type="PANTHER" id="PTHR34485">
    <property type="entry name" value="PROLINE-RICH, LACRIMAL 1"/>
    <property type="match status" value="1"/>
</dbReference>
<evidence type="ECO:0000256" key="1">
    <source>
        <dbReference type="SAM" id="MobiDB-lite"/>
    </source>
</evidence>
<reference evidence="2 3" key="1">
    <citation type="submission" date="2022-05" db="EMBL/GenBank/DDBJ databases">
        <authorList>
            <consortium name="Genoscope - CEA"/>
            <person name="William W."/>
        </authorList>
    </citation>
    <scope>NUCLEOTIDE SEQUENCE [LARGE SCALE GENOMIC DNA]</scope>
</reference>
<proteinExistence type="predicted"/>
<gene>
    <name evidence="2" type="ORF">PEVE_00016171</name>
</gene>
<feature type="compositionally biased region" description="Acidic residues" evidence="1">
    <location>
        <begin position="26"/>
        <end position="39"/>
    </location>
</feature>
<evidence type="ECO:0000313" key="3">
    <source>
        <dbReference type="Proteomes" id="UP001159427"/>
    </source>
</evidence>
<feature type="region of interest" description="Disordered" evidence="1">
    <location>
        <begin position="19"/>
        <end position="60"/>
    </location>
</feature>
<dbReference type="Proteomes" id="UP001159427">
    <property type="component" value="Unassembled WGS sequence"/>
</dbReference>
<sequence length="217" mass="24403">MKLPSKPRMLWKKDCLYNKSASSTEDNPDGDDEDYCEDDRDAKKRKLQSSDEPDESSDKNKGCLEIERRLFVCESTQLMDMVEQINIYLIEENYILSTGFLVVSKVEPTGPGGCMNVTFACSGYKLRTVNFCGSALVECSKRTVVGLALVVAFFITGHGYAKFSRTLRQCPGISCISQNPYYETIKLVYPKVTEILNGMCDEEKARMKEMSNGELVS</sequence>
<accession>A0ABN8S6W2</accession>
<comment type="caution">
    <text evidence="2">The sequence shown here is derived from an EMBL/GenBank/DDBJ whole genome shotgun (WGS) entry which is preliminary data.</text>
</comment>